<name>A0A1I7FC23_9FIRM</name>
<dbReference type="Proteomes" id="UP000198817">
    <property type="component" value="Unassembled WGS sequence"/>
</dbReference>
<evidence type="ECO:0000313" key="4">
    <source>
        <dbReference type="EMBL" id="SFU33760.1"/>
    </source>
</evidence>
<dbReference type="CDD" id="cd05300">
    <property type="entry name" value="2-Hacid_dh_1"/>
    <property type="match status" value="1"/>
</dbReference>
<dbReference type="GO" id="GO:0016491">
    <property type="term" value="F:oxidoreductase activity"/>
    <property type="evidence" value="ECO:0007669"/>
    <property type="project" value="UniProtKB-KW"/>
</dbReference>
<keyword evidence="1" id="KW-0560">Oxidoreductase</keyword>
<dbReference type="SUPFAM" id="SSF51735">
    <property type="entry name" value="NAD(P)-binding Rossmann-fold domains"/>
    <property type="match status" value="1"/>
</dbReference>
<sequence length="323" mass="35021">MESRKLAVVQRYLNGTQKEKIRECGEALGFTVDFFDGPEAARGKVADAEIIFTQFREVLKDAPALKWCASSNAGVDPFLVPGVFASDQAVLTNGAGAYGVTISEHIVMVALMLLRRMGEYQEAAARHEWLGGLGIRSIHGSRVTIMGTGDIGRTTAGTLKAMGASRIVGLNHSGRMPEGAAFDEAARSTEAESYLPETDILILCMPDTPETRGILSRQRISLLPEHGIVINVGRGSAVDQDALRQALTEHRIGGAALDVVVPEPLPAEDPLWETENLILTQHISGNMTLGYTADRSVELFCENLRRYAAGEPLHHVVDRTRGY</sequence>
<dbReference type="InterPro" id="IPR036291">
    <property type="entry name" value="NAD(P)-bd_dom_sf"/>
</dbReference>
<dbReference type="InterPro" id="IPR006140">
    <property type="entry name" value="D-isomer_DH_NAD-bd"/>
</dbReference>
<protein>
    <submittedName>
        <fullName evidence="4">Phosphoglycerate dehydrogenase</fullName>
    </submittedName>
</protein>
<evidence type="ECO:0000256" key="2">
    <source>
        <dbReference type="ARBA" id="ARBA00023027"/>
    </source>
</evidence>
<dbReference type="OrthoDB" id="9805416at2"/>
<dbReference type="AlphaFoldDB" id="A0A1I7FC23"/>
<proteinExistence type="predicted"/>
<feature type="domain" description="D-isomer specific 2-hydroxyacid dehydrogenase NAD-binding" evidence="3">
    <location>
        <begin position="108"/>
        <end position="284"/>
    </location>
</feature>
<evidence type="ECO:0000256" key="1">
    <source>
        <dbReference type="ARBA" id="ARBA00023002"/>
    </source>
</evidence>
<gene>
    <name evidence="4" type="ORF">SAMN05216508_10244</name>
</gene>
<dbReference type="EMBL" id="FPBT01000002">
    <property type="protein sequence ID" value="SFU33760.1"/>
    <property type="molecule type" value="Genomic_DNA"/>
</dbReference>
<dbReference type="STRING" id="155865.SAMN05216515_101123"/>
<dbReference type="PANTHER" id="PTHR43333:SF1">
    <property type="entry name" value="D-ISOMER SPECIFIC 2-HYDROXYACID DEHYDROGENASE NAD-BINDING DOMAIN-CONTAINING PROTEIN"/>
    <property type="match status" value="1"/>
</dbReference>
<keyword evidence="2" id="KW-0520">NAD</keyword>
<dbReference type="Pfam" id="PF02826">
    <property type="entry name" value="2-Hacid_dh_C"/>
    <property type="match status" value="1"/>
</dbReference>
<dbReference type="GO" id="GO:0051287">
    <property type="term" value="F:NAD binding"/>
    <property type="evidence" value="ECO:0007669"/>
    <property type="project" value="InterPro"/>
</dbReference>
<evidence type="ECO:0000313" key="5">
    <source>
        <dbReference type="Proteomes" id="UP000198817"/>
    </source>
</evidence>
<dbReference type="SUPFAM" id="SSF52283">
    <property type="entry name" value="Formate/glycerate dehydrogenase catalytic domain-like"/>
    <property type="match status" value="1"/>
</dbReference>
<organism evidence="4 5">
    <name type="scientific">Eubacterium pyruvativorans</name>
    <dbReference type="NCBI Taxonomy" id="155865"/>
    <lineage>
        <taxon>Bacteria</taxon>
        <taxon>Bacillati</taxon>
        <taxon>Bacillota</taxon>
        <taxon>Clostridia</taxon>
        <taxon>Eubacteriales</taxon>
        <taxon>Eubacteriaceae</taxon>
        <taxon>Eubacterium</taxon>
    </lineage>
</organism>
<dbReference type="Gene3D" id="3.40.50.720">
    <property type="entry name" value="NAD(P)-binding Rossmann-like Domain"/>
    <property type="match status" value="2"/>
</dbReference>
<reference evidence="4 5" key="1">
    <citation type="submission" date="2016-10" db="EMBL/GenBank/DDBJ databases">
        <authorList>
            <person name="de Groot N.N."/>
        </authorList>
    </citation>
    <scope>NUCLEOTIDE SEQUENCE [LARGE SCALE GENOMIC DNA]</scope>
    <source>
        <strain evidence="4 5">KHGC13</strain>
    </source>
</reference>
<accession>A0A1I7FC23</accession>
<evidence type="ECO:0000259" key="3">
    <source>
        <dbReference type="Pfam" id="PF02826"/>
    </source>
</evidence>
<dbReference type="RefSeq" id="WP_090469651.1">
    <property type="nucleotide sequence ID" value="NZ_CACVNK010000058.1"/>
</dbReference>
<keyword evidence="5" id="KW-1185">Reference proteome</keyword>
<dbReference type="PANTHER" id="PTHR43333">
    <property type="entry name" value="2-HACID_DH_C DOMAIN-CONTAINING PROTEIN"/>
    <property type="match status" value="1"/>
</dbReference>